<feature type="compositionally biased region" description="Acidic residues" evidence="1">
    <location>
        <begin position="30"/>
        <end position="50"/>
    </location>
</feature>
<reference evidence="2" key="1">
    <citation type="submission" date="2022-07" db="EMBL/GenBank/DDBJ databases">
        <title>Genome Sequence of Xylaria arbuscula.</title>
        <authorList>
            <person name="Buettner E."/>
        </authorList>
    </citation>
    <scope>NUCLEOTIDE SEQUENCE</scope>
    <source>
        <strain evidence="2">VT107</strain>
    </source>
</reference>
<evidence type="ECO:0000313" key="3">
    <source>
        <dbReference type="Proteomes" id="UP001148614"/>
    </source>
</evidence>
<name>A0A9W8THC9_9PEZI</name>
<comment type="caution">
    <text evidence="2">The sequence shown here is derived from an EMBL/GenBank/DDBJ whole genome shotgun (WGS) entry which is preliminary data.</text>
</comment>
<evidence type="ECO:0000256" key="1">
    <source>
        <dbReference type="SAM" id="MobiDB-lite"/>
    </source>
</evidence>
<dbReference type="AlphaFoldDB" id="A0A9W8THC9"/>
<feature type="region of interest" description="Disordered" evidence="1">
    <location>
        <begin position="1"/>
        <end position="108"/>
    </location>
</feature>
<dbReference type="EMBL" id="JANPWZ010003381">
    <property type="protein sequence ID" value="KAJ3552936.1"/>
    <property type="molecule type" value="Genomic_DNA"/>
</dbReference>
<gene>
    <name evidence="2" type="ORF">NPX13_g10998</name>
</gene>
<dbReference type="Proteomes" id="UP001148614">
    <property type="component" value="Unassembled WGS sequence"/>
</dbReference>
<feature type="compositionally biased region" description="Basic and acidic residues" evidence="1">
    <location>
        <begin position="91"/>
        <end position="100"/>
    </location>
</feature>
<proteinExistence type="predicted"/>
<keyword evidence="3" id="KW-1185">Reference proteome</keyword>
<sequence length="155" mass="17299">MPPAKRRKVEPASEEASEEPVHSAINTEDSAPEGDEMGNPDRDDAEPEDTTTEHKMGASSSTEADASSKAMDRMARFRALQARAKTSSEQNLKETAKESQRLATDPSALTALHRRRDLAQWKLLKAETEEGGEDFERKRAWDWTAEERRRNGTSG</sequence>
<organism evidence="2 3">
    <name type="scientific">Xylaria arbuscula</name>
    <dbReference type="NCBI Taxonomy" id="114810"/>
    <lineage>
        <taxon>Eukaryota</taxon>
        <taxon>Fungi</taxon>
        <taxon>Dikarya</taxon>
        <taxon>Ascomycota</taxon>
        <taxon>Pezizomycotina</taxon>
        <taxon>Sordariomycetes</taxon>
        <taxon>Xylariomycetidae</taxon>
        <taxon>Xylariales</taxon>
        <taxon>Xylariaceae</taxon>
        <taxon>Xylaria</taxon>
    </lineage>
</organism>
<evidence type="ECO:0000313" key="2">
    <source>
        <dbReference type="EMBL" id="KAJ3552936.1"/>
    </source>
</evidence>
<dbReference type="VEuPathDB" id="FungiDB:F4678DRAFT_172485"/>
<accession>A0A9W8THC9</accession>
<protein>
    <submittedName>
        <fullName evidence="2">Uncharacterized protein</fullName>
    </submittedName>
</protein>